<evidence type="ECO:0000256" key="4">
    <source>
        <dbReference type="ARBA" id="ARBA00023180"/>
    </source>
</evidence>
<keyword evidence="6" id="KW-0862">Zinc</keyword>
<dbReference type="InterPro" id="IPR001548">
    <property type="entry name" value="Peptidase_M2"/>
</dbReference>
<reference evidence="7 8" key="1">
    <citation type="submission" date="2022-01" db="EMBL/GenBank/DDBJ databases">
        <title>A chromosomal length assembly of Cordylochernes scorpioides.</title>
        <authorList>
            <person name="Zeh D."/>
            <person name="Zeh J."/>
        </authorList>
    </citation>
    <scope>NUCLEOTIDE SEQUENCE [LARGE SCALE GENOMIC DNA]</scope>
    <source>
        <strain evidence="7">IN4F17</strain>
        <tissue evidence="7">Whole Body</tissue>
    </source>
</reference>
<evidence type="ECO:0000256" key="5">
    <source>
        <dbReference type="PROSITE-ProRule" id="PRU01355"/>
    </source>
</evidence>
<protein>
    <recommendedName>
        <fullName evidence="6">Angiotensin-converting enzyme</fullName>
        <ecNumber evidence="6">3.4.-.-</ecNumber>
    </recommendedName>
</protein>
<evidence type="ECO:0000256" key="6">
    <source>
        <dbReference type="RuleBase" id="RU361144"/>
    </source>
</evidence>
<evidence type="ECO:0000256" key="2">
    <source>
        <dbReference type="ARBA" id="ARBA00022729"/>
    </source>
</evidence>
<evidence type="ECO:0000313" key="8">
    <source>
        <dbReference type="Proteomes" id="UP001235939"/>
    </source>
</evidence>
<gene>
    <name evidence="7" type="ORF">LAZ67_1004863</name>
</gene>
<keyword evidence="2" id="KW-0732">Signal</keyword>
<keyword evidence="6" id="KW-0479">Metal-binding</keyword>
<name>A0ABY6JZI2_9ARAC</name>
<dbReference type="PRINTS" id="PR00791">
    <property type="entry name" value="PEPDIPTASEA"/>
</dbReference>
<dbReference type="EMBL" id="CP092863">
    <property type="protein sequence ID" value="UYV61441.1"/>
    <property type="molecule type" value="Genomic_DNA"/>
</dbReference>
<evidence type="ECO:0000313" key="7">
    <source>
        <dbReference type="EMBL" id="UYV61441.1"/>
    </source>
</evidence>
<dbReference type="SUPFAM" id="SSF55486">
    <property type="entry name" value="Metalloproteases ('zincins'), catalytic domain"/>
    <property type="match status" value="1"/>
</dbReference>
<keyword evidence="3" id="KW-1015">Disulfide bond</keyword>
<keyword evidence="4 6" id="KW-0325">Glycoprotein</keyword>
<proteinExistence type="inferred from homology"/>
<keyword evidence="6" id="KW-0378">Hydrolase</keyword>
<comment type="caution">
    <text evidence="5">Lacks conserved residue(s) required for the propagation of feature annotation.</text>
</comment>
<keyword evidence="8" id="KW-1185">Reference proteome</keyword>
<organism evidence="7 8">
    <name type="scientific">Cordylochernes scorpioides</name>
    <dbReference type="NCBI Taxonomy" id="51811"/>
    <lineage>
        <taxon>Eukaryota</taxon>
        <taxon>Metazoa</taxon>
        <taxon>Ecdysozoa</taxon>
        <taxon>Arthropoda</taxon>
        <taxon>Chelicerata</taxon>
        <taxon>Arachnida</taxon>
        <taxon>Pseudoscorpiones</taxon>
        <taxon>Cheliferoidea</taxon>
        <taxon>Chernetidae</taxon>
        <taxon>Cordylochernes</taxon>
    </lineage>
</organism>
<dbReference type="PROSITE" id="PS52011">
    <property type="entry name" value="PEPTIDASE_M2"/>
    <property type="match status" value="1"/>
</dbReference>
<keyword evidence="6" id="KW-0121">Carboxypeptidase</keyword>
<dbReference type="PANTHER" id="PTHR10514:SF27">
    <property type="entry name" value="ANGIOTENSIN-CONVERTING ENZYME"/>
    <property type="match status" value="1"/>
</dbReference>
<dbReference type="Pfam" id="PF01401">
    <property type="entry name" value="Peptidase_M2"/>
    <property type="match status" value="1"/>
</dbReference>
<accession>A0ABY6JZI2</accession>
<dbReference type="PANTHER" id="PTHR10514">
    <property type="entry name" value="ANGIOTENSIN-CONVERTING ENZYME"/>
    <property type="match status" value="1"/>
</dbReference>
<keyword evidence="6" id="KW-0482">Metalloprotease</keyword>
<dbReference type="EC" id="3.4.-.-" evidence="6"/>
<comment type="similarity">
    <text evidence="1 5 6">Belongs to the peptidase M2 family.</text>
</comment>
<sequence length="316" mass="37423">MWRQATSFAWKNLTDPLVRRQFKKLAVLGNAVLLEEYAEFLRSQLIWRTSIARPRWTISDSTQNVTAIQMFKISEDFFTSLEMKRMTTEFWHTRSWRNLRTAQWFATPRLGHVRRDEFRIKQCTVPTQEDLVTVHHEMGHIQYFQQYAEQPDVFQQGANPGFHEAIGDVLALSVVKPKHLHKIGFLDKVENDTEAEINFLMSMALEKIAFLPFGYLIDLWCWDVFRRSVDYLNDRWWQLRRQYQGLCPPVRRSETDFDPGAKNHVPGNTPLIRHFFSYILQFQLQRCCAERPATWARCTHATSMARTRRATSWPCC</sequence>
<evidence type="ECO:0000256" key="3">
    <source>
        <dbReference type="ARBA" id="ARBA00023157"/>
    </source>
</evidence>
<dbReference type="Proteomes" id="UP001235939">
    <property type="component" value="Chromosome 01"/>
</dbReference>
<evidence type="ECO:0000256" key="1">
    <source>
        <dbReference type="ARBA" id="ARBA00008139"/>
    </source>
</evidence>
<comment type="cofactor">
    <cofactor evidence="6">
        <name>Zn(2+)</name>
        <dbReference type="ChEBI" id="CHEBI:29105"/>
    </cofactor>
    <text evidence="6">Binds 1 zinc ion per subunit.</text>
</comment>
<keyword evidence="6" id="KW-0645">Protease</keyword>